<dbReference type="EMBL" id="GGEC01078078">
    <property type="protein sequence ID" value="MBX58562.1"/>
    <property type="molecule type" value="Transcribed_RNA"/>
</dbReference>
<name>A0A2P2PUZ6_RHIMU</name>
<protein>
    <submittedName>
        <fullName evidence="1">Uncharacterized protein</fullName>
    </submittedName>
</protein>
<evidence type="ECO:0000313" key="1">
    <source>
        <dbReference type="EMBL" id="MBX58562.1"/>
    </source>
</evidence>
<reference evidence="1" key="1">
    <citation type="submission" date="2018-02" db="EMBL/GenBank/DDBJ databases">
        <title>Rhizophora mucronata_Transcriptome.</title>
        <authorList>
            <person name="Meera S.P."/>
            <person name="Sreeshan A."/>
            <person name="Augustine A."/>
        </authorList>
    </citation>
    <scope>NUCLEOTIDE SEQUENCE</scope>
    <source>
        <tissue evidence="1">Leaf</tissue>
    </source>
</reference>
<organism evidence="1">
    <name type="scientific">Rhizophora mucronata</name>
    <name type="common">Asiatic mangrove</name>
    <dbReference type="NCBI Taxonomy" id="61149"/>
    <lineage>
        <taxon>Eukaryota</taxon>
        <taxon>Viridiplantae</taxon>
        <taxon>Streptophyta</taxon>
        <taxon>Embryophyta</taxon>
        <taxon>Tracheophyta</taxon>
        <taxon>Spermatophyta</taxon>
        <taxon>Magnoliopsida</taxon>
        <taxon>eudicotyledons</taxon>
        <taxon>Gunneridae</taxon>
        <taxon>Pentapetalae</taxon>
        <taxon>rosids</taxon>
        <taxon>fabids</taxon>
        <taxon>Malpighiales</taxon>
        <taxon>Rhizophoraceae</taxon>
        <taxon>Rhizophora</taxon>
    </lineage>
</organism>
<sequence length="53" mass="6470">MKLHVFHQIQNPKKFQKTKTIFNTPRHCRDYNTKFVTQTSQPLKPRSKKKKQE</sequence>
<dbReference type="AlphaFoldDB" id="A0A2P2PUZ6"/>
<accession>A0A2P2PUZ6</accession>
<proteinExistence type="predicted"/>